<name>A0A8T0J522_CERPU</name>
<dbReference type="Gene3D" id="3.40.50.150">
    <property type="entry name" value="Vaccinia Virus protein VP39"/>
    <property type="match status" value="1"/>
</dbReference>
<dbReference type="NCBIfam" id="TIGR01444">
    <property type="entry name" value="fkbM_fam"/>
    <property type="match status" value="1"/>
</dbReference>
<evidence type="ECO:0000313" key="3">
    <source>
        <dbReference type="Proteomes" id="UP000822688"/>
    </source>
</evidence>
<sequence length="393" mass="44748">MMKYGVVVCLVLVVLCFGIAQYNNTCFLWRKGPWSRNASDLVNDPANEKQEPRPSTELSRLLKETVVHGRAGKVTIHLVKIMEEVKRPFFMFVCSNCYCDICEKVRDLGYLSPVKSMIFHYILRRSHMCKNGKGLVVDVGANVGYFSLISASYGCGVASFEPKSEAIRYLNLSRAINNYDNIHLHQQGVGQADTRAMYRRTDTSALKGSVERRRKLMSADSTLDVNGRLVEMESHPDSSMLNFQNLERRFSRRRILETADVTVLDSVIDGSVLLLNIDADGYEANILTGAKDLIHHRQVDHILVRVKQATSPAKRGLLWTLAKTGAYTHVYNWDEVVAPLSMPFHRFRLRNATIVDVTCIVHDQTSTAPLLYQDFWFSRQPLPWLRQFIDTIN</sequence>
<accession>A0A8T0J522</accession>
<comment type="caution">
    <text evidence="2">The sequence shown here is derived from an EMBL/GenBank/DDBJ whole genome shotgun (WGS) entry which is preliminary data.</text>
</comment>
<dbReference type="Proteomes" id="UP000822688">
    <property type="component" value="Chromosome 1"/>
</dbReference>
<keyword evidence="3" id="KW-1185">Reference proteome</keyword>
<proteinExistence type="predicted"/>
<dbReference type="InterPro" id="IPR029063">
    <property type="entry name" value="SAM-dependent_MTases_sf"/>
</dbReference>
<dbReference type="EMBL" id="CM026421">
    <property type="protein sequence ID" value="KAG0590635.1"/>
    <property type="molecule type" value="Genomic_DNA"/>
</dbReference>
<dbReference type="InterPro" id="IPR006342">
    <property type="entry name" value="FkbM_mtfrase"/>
</dbReference>
<reference evidence="2" key="1">
    <citation type="submission" date="2020-06" db="EMBL/GenBank/DDBJ databases">
        <title>WGS assembly of Ceratodon purpureus strain R40.</title>
        <authorList>
            <person name="Carey S.B."/>
            <person name="Jenkins J."/>
            <person name="Shu S."/>
            <person name="Lovell J.T."/>
            <person name="Sreedasyam A."/>
            <person name="Maumus F."/>
            <person name="Tiley G.P."/>
            <person name="Fernandez-Pozo N."/>
            <person name="Barry K."/>
            <person name="Chen C."/>
            <person name="Wang M."/>
            <person name="Lipzen A."/>
            <person name="Daum C."/>
            <person name="Saski C.A."/>
            <person name="Payton A.C."/>
            <person name="Mcbreen J.C."/>
            <person name="Conrad R.E."/>
            <person name="Kollar L.M."/>
            <person name="Olsson S."/>
            <person name="Huttunen S."/>
            <person name="Landis J.B."/>
            <person name="Wickett N.J."/>
            <person name="Johnson M.G."/>
            <person name="Rensing S.A."/>
            <person name="Grimwood J."/>
            <person name="Schmutz J."/>
            <person name="Mcdaniel S.F."/>
        </authorList>
    </citation>
    <scope>NUCLEOTIDE SEQUENCE</scope>
    <source>
        <strain evidence="2">R40</strain>
    </source>
</reference>
<evidence type="ECO:0000313" key="2">
    <source>
        <dbReference type="EMBL" id="KAG0590635.1"/>
    </source>
</evidence>
<dbReference type="PANTHER" id="PTHR34203">
    <property type="entry name" value="METHYLTRANSFERASE, FKBM FAMILY PROTEIN"/>
    <property type="match status" value="1"/>
</dbReference>
<dbReference type="AlphaFoldDB" id="A0A8T0J522"/>
<gene>
    <name evidence="2" type="ORF">KC19_1G115300</name>
</gene>
<protein>
    <recommendedName>
        <fullName evidence="1">Methyltransferase FkbM domain-containing protein</fullName>
    </recommendedName>
</protein>
<feature type="domain" description="Methyltransferase FkbM" evidence="1">
    <location>
        <begin position="138"/>
        <end position="308"/>
    </location>
</feature>
<evidence type="ECO:0000259" key="1">
    <source>
        <dbReference type="Pfam" id="PF05050"/>
    </source>
</evidence>
<dbReference type="Pfam" id="PF05050">
    <property type="entry name" value="Methyltransf_21"/>
    <property type="match status" value="1"/>
</dbReference>
<dbReference type="PANTHER" id="PTHR34203:SF15">
    <property type="entry name" value="SLL1173 PROTEIN"/>
    <property type="match status" value="1"/>
</dbReference>
<dbReference type="InterPro" id="IPR052514">
    <property type="entry name" value="SAM-dependent_MTase"/>
</dbReference>
<organism evidence="2 3">
    <name type="scientific">Ceratodon purpureus</name>
    <name type="common">Fire moss</name>
    <name type="synonym">Dicranum purpureum</name>
    <dbReference type="NCBI Taxonomy" id="3225"/>
    <lineage>
        <taxon>Eukaryota</taxon>
        <taxon>Viridiplantae</taxon>
        <taxon>Streptophyta</taxon>
        <taxon>Embryophyta</taxon>
        <taxon>Bryophyta</taxon>
        <taxon>Bryophytina</taxon>
        <taxon>Bryopsida</taxon>
        <taxon>Dicranidae</taxon>
        <taxon>Pseudoditrichales</taxon>
        <taxon>Ditrichaceae</taxon>
        <taxon>Ceratodon</taxon>
    </lineage>
</organism>
<dbReference type="SUPFAM" id="SSF53335">
    <property type="entry name" value="S-adenosyl-L-methionine-dependent methyltransferases"/>
    <property type="match status" value="1"/>
</dbReference>